<feature type="region of interest" description="Disordered" evidence="5">
    <location>
        <begin position="1030"/>
        <end position="1066"/>
    </location>
</feature>
<feature type="region of interest" description="Disordered" evidence="5">
    <location>
        <begin position="221"/>
        <end position="249"/>
    </location>
</feature>
<dbReference type="InterPro" id="IPR035441">
    <property type="entry name" value="TFIIS/LEDGF_dom_sf"/>
</dbReference>
<feature type="region of interest" description="Disordered" evidence="5">
    <location>
        <begin position="110"/>
        <end position="206"/>
    </location>
</feature>
<feature type="compositionally biased region" description="Polar residues" evidence="5">
    <location>
        <begin position="623"/>
        <end position="633"/>
    </location>
</feature>
<comment type="subcellular location">
    <subcellularLocation>
        <location evidence="1">Nucleus</location>
    </subcellularLocation>
</comment>
<feature type="compositionally biased region" description="Basic residues" evidence="5">
    <location>
        <begin position="376"/>
        <end position="388"/>
    </location>
</feature>
<evidence type="ECO:0000313" key="7">
    <source>
        <dbReference type="EMBL" id="CAL5137471.1"/>
    </source>
</evidence>
<dbReference type="InterPro" id="IPR036218">
    <property type="entry name" value="HIVI-bd_sf"/>
</dbReference>
<dbReference type="PROSITE" id="PS50812">
    <property type="entry name" value="PWWP"/>
    <property type="match status" value="1"/>
</dbReference>
<feature type="compositionally biased region" description="Polar residues" evidence="5">
    <location>
        <begin position="940"/>
        <end position="985"/>
    </location>
</feature>
<evidence type="ECO:0000259" key="6">
    <source>
        <dbReference type="PROSITE" id="PS50812"/>
    </source>
</evidence>
<feature type="compositionally biased region" description="Basic and acidic residues" evidence="5">
    <location>
        <begin position="1280"/>
        <end position="1296"/>
    </location>
</feature>
<dbReference type="PANTHER" id="PTHR12550:SF70">
    <property type="entry name" value="JIL-1 ANCHORING AND STABILIZING PROTEIN, ISOFORM A"/>
    <property type="match status" value="1"/>
</dbReference>
<feature type="compositionally biased region" description="Polar residues" evidence="5">
    <location>
        <begin position="240"/>
        <end position="249"/>
    </location>
</feature>
<dbReference type="InterPro" id="IPR000313">
    <property type="entry name" value="PWWP_dom"/>
</dbReference>
<feature type="region of interest" description="Disordered" evidence="5">
    <location>
        <begin position="581"/>
        <end position="604"/>
    </location>
</feature>
<proteinExistence type="inferred from homology"/>
<comment type="caution">
    <text evidence="7">The sequence shown here is derived from an EMBL/GenBank/DDBJ whole genome shotgun (WGS) entry which is preliminary data.</text>
</comment>
<feature type="domain" description="PWWP" evidence="6">
    <location>
        <begin position="5"/>
        <end position="61"/>
    </location>
</feature>
<feature type="compositionally biased region" description="Polar residues" evidence="5">
    <location>
        <begin position="110"/>
        <end position="126"/>
    </location>
</feature>
<dbReference type="CDD" id="cd05834">
    <property type="entry name" value="PWWP_HRP"/>
    <property type="match status" value="1"/>
</dbReference>
<feature type="region of interest" description="Disordered" evidence="5">
    <location>
        <begin position="940"/>
        <end position="1016"/>
    </location>
</feature>
<dbReference type="SUPFAM" id="SSF63748">
    <property type="entry name" value="Tudor/PWWP/MBT"/>
    <property type="match status" value="1"/>
</dbReference>
<gene>
    <name evidence="7" type="ORF">CDAUBV1_LOCUS11781</name>
</gene>
<feature type="compositionally biased region" description="Basic residues" evidence="5">
    <location>
        <begin position="994"/>
        <end position="1008"/>
    </location>
</feature>
<feature type="compositionally biased region" description="Basic and acidic residues" evidence="5">
    <location>
        <begin position="1213"/>
        <end position="1227"/>
    </location>
</feature>
<feature type="compositionally biased region" description="Basic residues" evidence="5">
    <location>
        <begin position="148"/>
        <end position="165"/>
    </location>
</feature>
<feature type="compositionally biased region" description="Low complexity" evidence="5">
    <location>
        <begin position="1127"/>
        <end position="1137"/>
    </location>
</feature>
<feature type="compositionally biased region" description="Basic and acidic residues" evidence="5">
    <location>
        <begin position="130"/>
        <end position="143"/>
    </location>
</feature>
<evidence type="ECO:0000256" key="5">
    <source>
        <dbReference type="SAM" id="MobiDB-lite"/>
    </source>
</evidence>
<feature type="compositionally biased region" description="Polar residues" evidence="5">
    <location>
        <begin position="679"/>
        <end position="691"/>
    </location>
</feature>
<feature type="compositionally biased region" description="Low complexity" evidence="5">
    <location>
        <begin position="441"/>
        <end position="456"/>
    </location>
</feature>
<sequence length="1302" mass="143617">MAYQPGDKIFAKVKGHPHWPSRINLLPPDVTVPKGKYPIFFYGTHEVYYLAPKDIYPYEKFKSKYGVKRSKLVFQEGLREIEENPDVLLYGKDPDAEAFLAQFYKFTPSKNVNPPATPGNKRTGSPSEDVEYHQPAKKPHIETTKPSSQKRKKPTPKSSQRQRKSKAPDLVIPPVSVSLTPLKSEPPSNAHSDTPPKTELKPRISSLRVKIRKSADGLKYSSAYEASSSVSSSTSPKSSNCTEQLQTTPTPDACVQVNAADPLRITIKQISTSSSTSATANGTLAVSHPVFSVTPVRTEVFDADPTAPTPTRKRSTAVVNPLRREGILPDLSDDSLSGISNECEDENKPGEYDLQSKKSDRQHRPRLPNSSPSSTHTRKKLSKKHKQKISIGPTMDSDVGNLPSVLSPRTVNKPDQVEPVNKSHSTTNGSPSSKIPMTKGSDLSSPLPSSNPLMPSGNDSDIRQHQQEQKLKELDTEARLLLIDRSIKSSLVRDHEDVATCVDRLEMLDRIPITLPVLAKCWIIVETIRKCRRYKRSMEVKIAAQKVFNKFLQLYANAEKSDLDLAHAELVRHQERYAKQHPVAGTGGNTSQGEAVHPPYSGPRSMADLFQVSAAVLADKQRQNQAPSCSSIRTPAPSSPPGSTKPRPPSPRKEVSPTASKPDESEFKRSISEDIPSIDSLSTPASGSKTVGTPGLPDGISIEDIPLPKDPVPNISKPLETERKSTEYCHHTSPSGELRSEAPLVENTEEEFEVLDEYEEASFPRPPTNQVSSDGRLSSSASEASVGRLHRYIPGPAMDSTTVVPFSVVQPPFVPAPSSSFCNNTCTLTSAPVPALSTTYVVSFPTSASAIPYPFVTYPQVIQGPPQIPPPAPYISSVQQSQYQIGSEVTPPQLTSRAYIPYSLHPSTDPPPPYRPYVPTRCDIDQSVVDYHHIEPPVNSLANVSQPNMIPKASSPTQKYPTPVCGQNPTPLSSPRHSSACGSVTRSEDDHYSRSTRHIRPNRRRTRSPHALPHPLEHYQRYLVSALEDEHHESDRVHQKSGSKKDDDLSRITAHTEPSPDRKGFEDLDARIARLFGVRGSSKSVAQPDKVGSTRRSPHALLSPPPPPPPPTTSQRILFTHRPQLSPPVSGRSARSSSSHDRVDRSSDQNVSGARFEHHEERRRSSDEHFGRLNSRNLRRQSPNRKLTSMGAEARSSDGSLSRINDCTTSHNEAPDHHVDLKSDRKVGNPQYPRRLHPERYQSGVPIPSDIDPKNRDCPPIVVRRSTKEDSTSPPLSANRDFRGTRKASREDDRDLYSMLGV</sequence>
<feature type="compositionally biased region" description="Polar residues" evidence="5">
    <location>
        <begin position="1197"/>
        <end position="1212"/>
    </location>
</feature>
<protein>
    <recommendedName>
        <fullName evidence="6">PWWP domain-containing protein</fullName>
    </recommendedName>
</protein>
<feature type="region of interest" description="Disordered" evidence="5">
    <location>
        <begin position="760"/>
        <end position="779"/>
    </location>
</feature>
<feature type="compositionally biased region" description="Basic and acidic residues" evidence="5">
    <location>
        <begin position="651"/>
        <end position="672"/>
    </location>
</feature>
<feature type="compositionally biased region" description="Basic and acidic residues" evidence="5">
    <location>
        <begin position="1155"/>
        <end position="1171"/>
    </location>
</feature>
<dbReference type="Gene3D" id="2.30.30.140">
    <property type="match status" value="1"/>
</dbReference>
<feature type="compositionally biased region" description="Polar residues" evidence="5">
    <location>
        <begin position="422"/>
        <end position="435"/>
    </location>
</feature>
<dbReference type="Pfam" id="PF11467">
    <property type="entry name" value="LEDGF"/>
    <property type="match status" value="1"/>
</dbReference>
<feature type="compositionally biased region" description="Basic and acidic residues" evidence="5">
    <location>
        <begin position="1138"/>
        <end position="1147"/>
    </location>
</feature>
<dbReference type="SUPFAM" id="SSF140576">
    <property type="entry name" value="HIV integrase-binding domain"/>
    <property type="match status" value="1"/>
</dbReference>
<feature type="region of interest" description="Disordered" evidence="5">
    <location>
        <begin position="301"/>
        <end position="467"/>
    </location>
</feature>
<feature type="region of interest" description="Disordered" evidence="5">
    <location>
        <begin position="620"/>
        <end position="713"/>
    </location>
</feature>
<evidence type="ECO:0000256" key="1">
    <source>
        <dbReference type="ARBA" id="ARBA00004123"/>
    </source>
</evidence>
<dbReference type="EMBL" id="CAXLJL010000401">
    <property type="protein sequence ID" value="CAL5137471.1"/>
    <property type="molecule type" value="Genomic_DNA"/>
</dbReference>
<feature type="compositionally biased region" description="Basic and acidic residues" evidence="5">
    <location>
        <begin position="1030"/>
        <end position="1050"/>
    </location>
</feature>
<feature type="region of interest" description="Disordered" evidence="5">
    <location>
        <begin position="1080"/>
        <end position="1302"/>
    </location>
</feature>
<organism evidence="7 8">
    <name type="scientific">Calicophoron daubneyi</name>
    <name type="common">Rumen fluke</name>
    <name type="synonym">Paramphistomum daubneyi</name>
    <dbReference type="NCBI Taxonomy" id="300641"/>
    <lineage>
        <taxon>Eukaryota</taxon>
        <taxon>Metazoa</taxon>
        <taxon>Spiralia</taxon>
        <taxon>Lophotrochozoa</taxon>
        <taxon>Platyhelminthes</taxon>
        <taxon>Trematoda</taxon>
        <taxon>Digenea</taxon>
        <taxon>Plagiorchiida</taxon>
        <taxon>Pronocephalata</taxon>
        <taxon>Paramphistomoidea</taxon>
        <taxon>Paramphistomidae</taxon>
        <taxon>Calicophoron</taxon>
    </lineage>
</organism>
<dbReference type="SMART" id="SM00293">
    <property type="entry name" value="PWWP"/>
    <property type="match status" value="1"/>
</dbReference>
<dbReference type="Pfam" id="PF00855">
    <property type="entry name" value="PWWP"/>
    <property type="match status" value="1"/>
</dbReference>
<evidence type="ECO:0000313" key="8">
    <source>
        <dbReference type="Proteomes" id="UP001497525"/>
    </source>
</evidence>
<feature type="compositionally biased region" description="Polar residues" evidence="5">
    <location>
        <begin position="768"/>
        <end position="779"/>
    </location>
</feature>
<dbReference type="Proteomes" id="UP001497525">
    <property type="component" value="Unassembled WGS sequence"/>
</dbReference>
<dbReference type="PANTHER" id="PTHR12550">
    <property type="entry name" value="HEPATOMA-DERIVED GROWTH FACTOR-RELATED"/>
    <property type="match status" value="1"/>
</dbReference>
<keyword evidence="3" id="KW-0175">Coiled coil</keyword>
<evidence type="ECO:0000256" key="4">
    <source>
        <dbReference type="ARBA" id="ARBA00023242"/>
    </source>
</evidence>
<feature type="compositionally biased region" description="Low complexity" evidence="5">
    <location>
        <begin position="221"/>
        <end position="239"/>
    </location>
</feature>
<evidence type="ECO:0000256" key="2">
    <source>
        <dbReference type="ARBA" id="ARBA00005309"/>
    </source>
</evidence>
<feature type="compositionally biased region" description="Pro residues" evidence="5">
    <location>
        <begin position="1103"/>
        <end position="1112"/>
    </location>
</feature>
<feature type="compositionally biased region" description="Basic and acidic residues" evidence="5">
    <location>
        <begin position="346"/>
        <end position="359"/>
    </location>
</feature>
<name>A0AAV2TNB7_CALDB</name>
<accession>A0AAV2TNB7</accession>
<dbReference type="InterPro" id="IPR021567">
    <property type="entry name" value="LEDGF_IBD"/>
</dbReference>
<comment type="similarity">
    <text evidence="2">Belongs to the HDGF family.</text>
</comment>
<dbReference type="GO" id="GO:0005634">
    <property type="term" value="C:nucleus"/>
    <property type="evidence" value="ECO:0007669"/>
    <property type="project" value="UniProtKB-SubCell"/>
</dbReference>
<dbReference type="Gene3D" id="1.20.930.10">
    <property type="entry name" value="Conserved domain common to transcription factors TFIIS, elongin A, CRSP70"/>
    <property type="match status" value="1"/>
</dbReference>
<evidence type="ECO:0000256" key="3">
    <source>
        <dbReference type="ARBA" id="ARBA00023054"/>
    </source>
</evidence>
<reference evidence="7" key="1">
    <citation type="submission" date="2024-06" db="EMBL/GenBank/DDBJ databases">
        <authorList>
            <person name="Liu X."/>
            <person name="Lenzi L."/>
            <person name="Haldenby T S."/>
            <person name="Uol C."/>
        </authorList>
    </citation>
    <scope>NUCLEOTIDE SEQUENCE</scope>
</reference>
<feature type="compositionally biased region" description="Polar residues" evidence="5">
    <location>
        <begin position="177"/>
        <end position="192"/>
    </location>
</feature>
<keyword evidence="4" id="KW-0539">Nucleus</keyword>